<reference evidence="1" key="1">
    <citation type="submission" date="2021-02" db="EMBL/GenBank/DDBJ databases">
        <authorList>
            <consortium name="DOE Joint Genome Institute"/>
            <person name="Ahrendt S."/>
            <person name="Looney B.P."/>
            <person name="Miyauchi S."/>
            <person name="Morin E."/>
            <person name="Drula E."/>
            <person name="Courty P.E."/>
            <person name="Chicoki N."/>
            <person name="Fauchery L."/>
            <person name="Kohler A."/>
            <person name="Kuo A."/>
            <person name="Labutti K."/>
            <person name="Pangilinan J."/>
            <person name="Lipzen A."/>
            <person name="Riley R."/>
            <person name="Andreopoulos W."/>
            <person name="He G."/>
            <person name="Johnson J."/>
            <person name="Barry K.W."/>
            <person name="Grigoriev I.V."/>
            <person name="Nagy L."/>
            <person name="Hibbett D."/>
            <person name="Henrissat B."/>
            <person name="Matheny P.B."/>
            <person name="Labbe J."/>
            <person name="Martin F."/>
        </authorList>
    </citation>
    <scope>NUCLEOTIDE SEQUENCE</scope>
    <source>
        <strain evidence="1">FP105234-sp</strain>
    </source>
</reference>
<reference evidence="1" key="2">
    <citation type="journal article" date="2022" name="New Phytol.">
        <title>Evolutionary transition to the ectomycorrhizal habit in the genomes of a hyperdiverse lineage of mushroom-forming fungi.</title>
        <authorList>
            <person name="Looney B."/>
            <person name="Miyauchi S."/>
            <person name="Morin E."/>
            <person name="Drula E."/>
            <person name="Courty P.E."/>
            <person name="Kohler A."/>
            <person name="Kuo A."/>
            <person name="LaButti K."/>
            <person name="Pangilinan J."/>
            <person name="Lipzen A."/>
            <person name="Riley R."/>
            <person name="Andreopoulos W."/>
            <person name="He G."/>
            <person name="Johnson J."/>
            <person name="Nolan M."/>
            <person name="Tritt A."/>
            <person name="Barry K.W."/>
            <person name="Grigoriev I.V."/>
            <person name="Nagy L.G."/>
            <person name="Hibbett D."/>
            <person name="Henrissat B."/>
            <person name="Matheny P.B."/>
            <person name="Labbe J."/>
            <person name="Martin F.M."/>
        </authorList>
    </citation>
    <scope>NUCLEOTIDE SEQUENCE</scope>
    <source>
        <strain evidence="1">FP105234-sp</strain>
    </source>
</reference>
<organism evidence="1 2">
    <name type="scientific">Auriscalpium vulgare</name>
    <dbReference type="NCBI Taxonomy" id="40419"/>
    <lineage>
        <taxon>Eukaryota</taxon>
        <taxon>Fungi</taxon>
        <taxon>Dikarya</taxon>
        <taxon>Basidiomycota</taxon>
        <taxon>Agaricomycotina</taxon>
        <taxon>Agaricomycetes</taxon>
        <taxon>Russulales</taxon>
        <taxon>Auriscalpiaceae</taxon>
        <taxon>Auriscalpium</taxon>
    </lineage>
</organism>
<evidence type="ECO:0000313" key="2">
    <source>
        <dbReference type="Proteomes" id="UP000814033"/>
    </source>
</evidence>
<protein>
    <submittedName>
        <fullName evidence="1">Uncharacterized protein</fullName>
    </submittedName>
</protein>
<keyword evidence="2" id="KW-1185">Reference proteome</keyword>
<name>A0ACB8RTY2_9AGAM</name>
<gene>
    <name evidence="1" type="ORF">FA95DRAFT_1205055</name>
</gene>
<sequence length="228" mass="25024">MRHCCRCRDGCRGQKHGETGACETASRPETPPPRPLCFSLRSSQFVSIWTCILHVASRAIDVVITISKRSDLAAQSIGCFLPCASDTQVHTNDTIVILCAVYRALGSIQRVQNILQPARRVSVLAISPARRAGAVSCTPKTSTCRQRTATGPHGLRRRAGFFVNRRGAPPAHRREETKSAAVCQGSGNTARSVRVTYVCSFVVIFKNTQLCRASTWCLPRADVRCRVR</sequence>
<proteinExistence type="predicted"/>
<dbReference type="Proteomes" id="UP000814033">
    <property type="component" value="Unassembled WGS sequence"/>
</dbReference>
<accession>A0ACB8RTY2</accession>
<evidence type="ECO:0000313" key="1">
    <source>
        <dbReference type="EMBL" id="KAI0047674.1"/>
    </source>
</evidence>
<dbReference type="EMBL" id="MU275900">
    <property type="protein sequence ID" value="KAI0047674.1"/>
    <property type="molecule type" value="Genomic_DNA"/>
</dbReference>
<comment type="caution">
    <text evidence="1">The sequence shown here is derived from an EMBL/GenBank/DDBJ whole genome shotgun (WGS) entry which is preliminary data.</text>
</comment>